<evidence type="ECO:0000256" key="1">
    <source>
        <dbReference type="SAM" id="Phobius"/>
    </source>
</evidence>
<comment type="caution">
    <text evidence="2">The sequence shown here is derived from an EMBL/GenBank/DDBJ whole genome shotgun (WGS) entry which is preliminary data.</text>
</comment>
<name>A0ABM8Q6X3_9BACT</name>
<dbReference type="Proteomes" id="UP000789359">
    <property type="component" value="Unassembled WGS sequence"/>
</dbReference>
<gene>
    <name evidence="2" type="ORF">LMG8286_01387</name>
</gene>
<keyword evidence="1" id="KW-1133">Transmembrane helix</keyword>
<evidence type="ECO:0008006" key="4">
    <source>
        <dbReference type="Google" id="ProtNLM"/>
    </source>
</evidence>
<accession>A0ABM8Q6X3</accession>
<dbReference type="RefSeq" id="WP_230057135.1">
    <property type="nucleotide sequence ID" value="NZ_CAJHOE010000003.1"/>
</dbReference>
<protein>
    <recommendedName>
        <fullName evidence="4">Integral membrane protein</fullName>
    </recommendedName>
</protein>
<evidence type="ECO:0000313" key="2">
    <source>
        <dbReference type="EMBL" id="CAD7288543.1"/>
    </source>
</evidence>
<organism evidence="2 3">
    <name type="scientific">Campylobacter suis</name>
    <dbReference type="NCBI Taxonomy" id="2790657"/>
    <lineage>
        <taxon>Bacteria</taxon>
        <taxon>Pseudomonadati</taxon>
        <taxon>Campylobacterota</taxon>
        <taxon>Epsilonproteobacteria</taxon>
        <taxon>Campylobacterales</taxon>
        <taxon>Campylobacteraceae</taxon>
        <taxon>Campylobacter</taxon>
    </lineage>
</organism>
<proteinExistence type="predicted"/>
<keyword evidence="1" id="KW-0472">Membrane</keyword>
<feature type="transmembrane region" description="Helical" evidence="1">
    <location>
        <begin position="30"/>
        <end position="48"/>
    </location>
</feature>
<evidence type="ECO:0000313" key="3">
    <source>
        <dbReference type="Proteomes" id="UP000789359"/>
    </source>
</evidence>
<keyword evidence="3" id="KW-1185">Reference proteome</keyword>
<keyword evidence="1" id="KW-0812">Transmembrane</keyword>
<sequence>MIREIAFFAGIALFLVAIWMIKDESISKKAKTIITVGFFITGIFAYLYESEVSKKESKNALLLGAFNQGKTLVCADKKVDKMRFNYEFGTACFMPKREFAELNGVIVKISDCELASE</sequence>
<dbReference type="EMBL" id="CAJHOE010000003">
    <property type="protein sequence ID" value="CAD7288543.1"/>
    <property type="molecule type" value="Genomic_DNA"/>
</dbReference>
<reference evidence="2 3" key="1">
    <citation type="submission" date="2020-11" db="EMBL/GenBank/DDBJ databases">
        <authorList>
            <person name="Peeters C."/>
        </authorList>
    </citation>
    <scope>NUCLEOTIDE SEQUENCE [LARGE SCALE GENOMIC DNA]</scope>
    <source>
        <strain evidence="2 3">LMG 8286</strain>
    </source>
</reference>